<dbReference type="PANTHER" id="PTHR35400">
    <property type="entry name" value="SLR1083 PROTEIN"/>
    <property type="match status" value="1"/>
</dbReference>
<dbReference type="InterPro" id="IPR008538">
    <property type="entry name" value="Uma2"/>
</dbReference>
<dbReference type="EMBL" id="BMPI01000049">
    <property type="protein sequence ID" value="GGM63906.1"/>
    <property type="molecule type" value="Genomic_DNA"/>
</dbReference>
<dbReference type="Proteomes" id="UP000642070">
    <property type="component" value="Unassembled WGS sequence"/>
</dbReference>
<sequence>MSVAVLEHVGPWNEDEYLALGETTNRIELFDGSLLVSPAPTTRHQHISRRLANLIDTPADAAGLWVYEAVNVRLASGRIFIPDLVVTPVEDVTMIDAPDVALVGEVVSPGNAGADRVLKMQLYAAAQIQWYLLVEPEQPESVTLRLLRLDGQHYVEHAVAKDGETLTADGPFAIEIDTRALLRRR</sequence>
<dbReference type="Pfam" id="PF05685">
    <property type="entry name" value="Uma2"/>
    <property type="match status" value="1"/>
</dbReference>
<name>A0A917U9E4_9ACTN</name>
<feature type="domain" description="Putative restriction endonuclease" evidence="1">
    <location>
        <begin position="15"/>
        <end position="172"/>
    </location>
</feature>
<reference evidence="2" key="2">
    <citation type="submission" date="2020-09" db="EMBL/GenBank/DDBJ databases">
        <authorList>
            <person name="Sun Q."/>
            <person name="Ohkuma M."/>
        </authorList>
    </citation>
    <scope>NUCLEOTIDE SEQUENCE</scope>
    <source>
        <strain evidence="2">JCM 19831</strain>
    </source>
</reference>
<evidence type="ECO:0000259" key="1">
    <source>
        <dbReference type="Pfam" id="PF05685"/>
    </source>
</evidence>
<accession>A0A917U9E4</accession>
<organism evidence="2 3">
    <name type="scientific">Dactylosporangium sucinum</name>
    <dbReference type="NCBI Taxonomy" id="1424081"/>
    <lineage>
        <taxon>Bacteria</taxon>
        <taxon>Bacillati</taxon>
        <taxon>Actinomycetota</taxon>
        <taxon>Actinomycetes</taxon>
        <taxon>Micromonosporales</taxon>
        <taxon>Micromonosporaceae</taxon>
        <taxon>Dactylosporangium</taxon>
    </lineage>
</organism>
<dbReference type="SUPFAM" id="SSF52980">
    <property type="entry name" value="Restriction endonuclease-like"/>
    <property type="match status" value="1"/>
</dbReference>
<evidence type="ECO:0000313" key="3">
    <source>
        <dbReference type="Proteomes" id="UP000642070"/>
    </source>
</evidence>
<keyword evidence="3" id="KW-1185">Reference proteome</keyword>
<dbReference type="InterPro" id="IPR011335">
    <property type="entry name" value="Restrct_endonuc-II-like"/>
</dbReference>
<dbReference type="RefSeq" id="WP_190254959.1">
    <property type="nucleotide sequence ID" value="NZ_BMPI01000049.1"/>
</dbReference>
<dbReference type="InterPro" id="IPR012296">
    <property type="entry name" value="Nuclease_put_TT1808"/>
</dbReference>
<reference evidence="2" key="1">
    <citation type="journal article" date="2014" name="Int. J. Syst. Evol. Microbiol.">
        <title>Complete genome sequence of Corynebacterium casei LMG S-19264T (=DSM 44701T), isolated from a smear-ripened cheese.</title>
        <authorList>
            <consortium name="US DOE Joint Genome Institute (JGI-PGF)"/>
            <person name="Walter F."/>
            <person name="Albersmeier A."/>
            <person name="Kalinowski J."/>
            <person name="Ruckert C."/>
        </authorList>
    </citation>
    <scope>NUCLEOTIDE SEQUENCE</scope>
    <source>
        <strain evidence="2">JCM 19831</strain>
    </source>
</reference>
<gene>
    <name evidence="2" type="ORF">GCM10007977_076820</name>
</gene>
<comment type="caution">
    <text evidence="2">The sequence shown here is derived from an EMBL/GenBank/DDBJ whole genome shotgun (WGS) entry which is preliminary data.</text>
</comment>
<protein>
    <recommendedName>
        <fullName evidence="1">Putative restriction endonuclease domain-containing protein</fullName>
    </recommendedName>
</protein>
<evidence type="ECO:0000313" key="2">
    <source>
        <dbReference type="EMBL" id="GGM63906.1"/>
    </source>
</evidence>
<dbReference type="AlphaFoldDB" id="A0A917U9E4"/>
<dbReference type="Gene3D" id="3.90.1570.10">
    <property type="entry name" value="tt1808, chain A"/>
    <property type="match status" value="1"/>
</dbReference>
<proteinExistence type="predicted"/>
<dbReference type="CDD" id="cd06260">
    <property type="entry name" value="DUF820-like"/>
    <property type="match status" value="1"/>
</dbReference>
<dbReference type="PANTHER" id="PTHR35400:SF3">
    <property type="entry name" value="SLL1072 PROTEIN"/>
    <property type="match status" value="1"/>
</dbReference>